<proteinExistence type="predicted"/>
<dbReference type="AlphaFoldDB" id="A0A1I2MP23"/>
<name>A0A1I2MP23_9BACL</name>
<protein>
    <submittedName>
        <fullName evidence="1">Uncharacterized protein</fullName>
    </submittedName>
</protein>
<dbReference type="EMBL" id="FOOK01000009">
    <property type="protein sequence ID" value="SFF92660.1"/>
    <property type="molecule type" value="Genomic_DNA"/>
</dbReference>
<dbReference type="RefSeq" id="WP_092037212.1">
    <property type="nucleotide sequence ID" value="NZ_FOOK01000009.1"/>
</dbReference>
<dbReference type="Proteomes" id="UP000198661">
    <property type="component" value="Unassembled WGS sequence"/>
</dbReference>
<sequence length="172" mass="19397">MRVFPHGNVVNFQASVREMVAADLERLLNRAVKGASALTGTIDADEGKLLLYGRVREVVIDEQADRFAIRFRDMEDAADREAVRSFSRLSISHEAHFDIEDSDRGTVRYSVYYVTFEGEDEEEETFFFAGEKAVSRPLDCVVAFWEQVRDVGRDADFASSGCAAKFRPAGKR</sequence>
<dbReference type="STRING" id="201973.SAMN04488025_1092"/>
<dbReference type="OrthoDB" id="2989126at2"/>
<evidence type="ECO:0000313" key="1">
    <source>
        <dbReference type="EMBL" id="SFF92660.1"/>
    </source>
</evidence>
<reference evidence="2" key="1">
    <citation type="submission" date="2016-10" db="EMBL/GenBank/DDBJ databases">
        <authorList>
            <person name="Varghese N."/>
            <person name="Submissions S."/>
        </authorList>
    </citation>
    <scope>NUCLEOTIDE SEQUENCE [LARGE SCALE GENOMIC DNA]</scope>
    <source>
        <strain evidence="2">DSM 44945</strain>
    </source>
</reference>
<keyword evidence="2" id="KW-1185">Reference proteome</keyword>
<accession>A0A1I2MP23</accession>
<gene>
    <name evidence="1" type="ORF">SAMN04488025_1092</name>
</gene>
<evidence type="ECO:0000313" key="2">
    <source>
        <dbReference type="Proteomes" id="UP000198661"/>
    </source>
</evidence>
<organism evidence="1 2">
    <name type="scientific">Planifilum fulgidum</name>
    <dbReference type="NCBI Taxonomy" id="201973"/>
    <lineage>
        <taxon>Bacteria</taxon>
        <taxon>Bacillati</taxon>
        <taxon>Bacillota</taxon>
        <taxon>Bacilli</taxon>
        <taxon>Bacillales</taxon>
        <taxon>Thermoactinomycetaceae</taxon>
        <taxon>Planifilum</taxon>
    </lineage>
</organism>